<dbReference type="PANTHER" id="PTHR42811">
    <property type="entry name" value="SERINE ACETYLTRANSFERASE"/>
    <property type="match status" value="1"/>
</dbReference>
<dbReference type="PIRSF" id="PIRSF000441">
    <property type="entry name" value="CysE"/>
    <property type="match status" value="1"/>
</dbReference>
<protein>
    <recommendedName>
        <fullName evidence="4">Serine acetyltransferase</fullName>
        <ecNumber evidence="4">2.3.1.30</ecNumber>
    </recommendedName>
</protein>
<keyword evidence="3 4" id="KW-0012">Acyltransferase</keyword>
<dbReference type="Pfam" id="PF00132">
    <property type="entry name" value="Hexapep"/>
    <property type="match status" value="1"/>
</dbReference>
<dbReference type="GO" id="GO:0009001">
    <property type="term" value="F:serine O-acetyltransferase activity"/>
    <property type="evidence" value="ECO:0007669"/>
    <property type="project" value="UniProtKB-EC"/>
</dbReference>
<reference evidence="5 6" key="1">
    <citation type="submission" date="2024-06" db="EMBL/GenBank/DDBJ databases">
        <title>Sorghum-associated microbial communities from plants grown in Nebraska, USA.</title>
        <authorList>
            <person name="Schachtman D."/>
        </authorList>
    </citation>
    <scope>NUCLEOTIDE SEQUENCE [LARGE SCALE GENOMIC DNA]</scope>
    <source>
        <strain evidence="5 6">3207</strain>
    </source>
</reference>
<dbReference type="SUPFAM" id="SSF51161">
    <property type="entry name" value="Trimeric LpxA-like enzymes"/>
    <property type="match status" value="1"/>
</dbReference>
<dbReference type="InterPro" id="IPR045304">
    <property type="entry name" value="LbH_SAT"/>
</dbReference>
<evidence type="ECO:0000256" key="2">
    <source>
        <dbReference type="ARBA" id="ARBA00022679"/>
    </source>
</evidence>
<dbReference type="CDD" id="cd03354">
    <property type="entry name" value="LbH_SAT"/>
    <property type="match status" value="1"/>
</dbReference>
<comment type="catalytic activity">
    <reaction evidence="4">
        <text>L-serine + acetyl-CoA = O-acetyl-L-serine + CoA</text>
        <dbReference type="Rhea" id="RHEA:24560"/>
        <dbReference type="ChEBI" id="CHEBI:33384"/>
        <dbReference type="ChEBI" id="CHEBI:57287"/>
        <dbReference type="ChEBI" id="CHEBI:57288"/>
        <dbReference type="ChEBI" id="CHEBI:58340"/>
        <dbReference type="EC" id="2.3.1.30"/>
    </reaction>
</comment>
<keyword evidence="6" id="KW-1185">Reference proteome</keyword>
<gene>
    <name evidence="5" type="ORF">ABIE08_000161</name>
</gene>
<dbReference type="EMBL" id="JBEPSM010000001">
    <property type="protein sequence ID" value="MET4632248.1"/>
    <property type="molecule type" value="Genomic_DNA"/>
</dbReference>
<dbReference type="RefSeq" id="WP_354548020.1">
    <property type="nucleotide sequence ID" value="NZ_JBEPSM010000001.1"/>
</dbReference>
<evidence type="ECO:0000313" key="6">
    <source>
        <dbReference type="Proteomes" id="UP001549321"/>
    </source>
</evidence>
<dbReference type="EC" id="2.3.1.30" evidence="4"/>
<evidence type="ECO:0000256" key="1">
    <source>
        <dbReference type="ARBA" id="ARBA00007274"/>
    </source>
</evidence>
<dbReference type="InterPro" id="IPR011004">
    <property type="entry name" value="Trimer_LpxA-like_sf"/>
</dbReference>
<evidence type="ECO:0000256" key="4">
    <source>
        <dbReference type="PIRNR" id="PIRNR000441"/>
    </source>
</evidence>
<dbReference type="Proteomes" id="UP001549321">
    <property type="component" value="Unassembled WGS sequence"/>
</dbReference>
<dbReference type="InterPro" id="IPR005881">
    <property type="entry name" value="Ser_O-AcTrfase"/>
</dbReference>
<proteinExistence type="inferred from homology"/>
<accession>A0ABV2QUR5</accession>
<keyword evidence="2 4" id="KW-0808">Transferase</keyword>
<dbReference type="InterPro" id="IPR001451">
    <property type="entry name" value="Hexapep"/>
</dbReference>
<sequence length="193" mass="20458">MRQAAESSSPFDKLRQDFHAWAKATGRPADFRLLLRLVLLEPGFQLALSIRLQEAAIRVPLAGRLLRRLLWYGATISTSCHIAPDSSIAGGLYLPHPTGIVIGAGTVVGAHATLFQQVTLGRRDPDRPEVPMLGDYCRISAGAKILGGVTLGDRVTVGANAVVLSDIPAGHTAVGIPARILPATDERATGIDI</sequence>
<organism evidence="5 6">
    <name type="scientific">Kaistia defluvii</name>
    <dbReference type="NCBI Taxonomy" id="410841"/>
    <lineage>
        <taxon>Bacteria</taxon>
        <taxon>Pseudomonadati</taxon>
        <taxon>Pseudomonadota</taxon>
        <taxon>Alphaproteobacteria</taxon>
        <taxon>Hyphomicrobiales</taxon>
        <taxon>Kaistiaceae</taxon>
        <taxon>Kaistia</taxon>
    </lineage>
</organism>
<evidence type="ECO:0000313" key="5">
    <source>
        <dbReference type="EMBL" id="MET4632248.1"/>
    </source>
</evidence>
<dbReference type="Gene3D" id="2.160.10.10">
    <property type="entry name" value="Hexapeptide repeat proteins"/>
    <property type="match status" value="1"/>
</dbReference>
<comment type="caution">
    <text evidence="5">The sequence shown here is derived from an EMBL/GenBank/DDBJ whole genome shotgun (WGS) entry which is preliminary data.</text>
</comment>
<comment type="similarity">
    <text evidence="1 4">Belongs to the transferase hexapeptide repeat family.</text>
</comment>
<evidence type="ECO:0000256" key="3">
    <source>
        <dbReference type="ARBA" id="ARBA00023315"/>
    </source>
</evidence>
<name>A0ABV2QUR5_9HYPH</name>